<dbReference type="Proteomes" id="UP000054007">
    <property type="component" value="Unassembled WGS sequence"/>
</dbReference>
<protein>
    <submittedName>
        <fullName evidence="2">Uncharacterized protein</fullName>
    </submittedName>
</protein>
<feature type="compositionally biased region" description="Basic residues" evidence="1">
    <location>
        <begin position="166"/>
        <end position="175"/>
    </location>
</feature>
<evidence type="ECO:0000256" key="1">
    <source>
        <dbReference type="SAM" id="MobiDB-lite"/>
    </source>
</evidence>
<proteinExistence type="predicted"/>
<dbReference type="AlphaFoldDB" id="A0A0D7BRE7"/>
<reference evidence="2 3" key="1">
    <citation type="journal article" date="2015" name="Fungal Genet. Biol.">
        <title>Evolution of novel wood decay mechanisms in Agaricales revealed by the genome sequences of Fistulina hepatica and Cylindrobasidium torrendii.</title>
        <authorList>
            <person name="Floudas D."/>
            <person name="Held B.W."/>
            <person name="Riley R."/>
            <person name="Nagy L.G."/>
            <person name="Koehler G."/>
            <person name="Ransdell A.S."/>
            <person name="Younus H."/>
            <person name="Chow J."/>
            <person name="Chiniquy J."/>
            <person name="Lipzen A."/>
            <person name="Tritt A."/>
            <person name="Sun H."/>
            <person name="Haridas S."/>
            <person name="LaButti K."/>
            <person name="Ohm R.A."/>
            <person name="Kues U."/>
            <person name="Blanchette R.A."/>
            <person name="Grigoriev I.V."/>
            <person name="Minto R.E."/>
            <person name="Hibbett D.S."/>
        </authorList>
    </citation>
    <scope>NUCLEOTIDE SEQUENCE [LARGE SCALE GENOMIC DNA]</scope>
    <source>
        <strain evidence="2 3">FP15055 ss-10</strain>
    </source>
</reference>
<evidence type="ECO:0000313" key="2">
    <source>
        <dbReference type="EMBL" id="KIY73133.1"/>
    </source>
</evidence>
<feature type="region of interest" description="Disordered" evidence="1">
    <location>
        <begin position="330"/>
        <end position="354"/>
    </location>
</feature>
<gene>
    <name evidence="2" type="ORF">CYLTODRAFT_417375</name>
</gene>
<feature type="compositionally biased region" description="Basic residues" evidence="1">
    <location>
        <begin position="330"/>
        <end position="342"/>
    </location>
</feature>
<feature type="region of interest" description="Disordered" evidence="1">
    <location>
        <begin position="163"/>
        <end position="186"/>
    </location>
</feature>
<evidence type="ECO:0000313" key="3">
    <source>
        <dbReference type="Proteomes" id="UP000054007"/>
    </source>
</evidence>
<sequence length="448" mass="50126">MTITSPAEGEMPRSLKSIVTNCWDENQWEQGIRALEDTRSPKARPSPAHIRQLIYMSLQSSSPSVVDRVDVNASPSKIARRERFSIGPPTVISARKLLRSFAHTNTPQGLLTALPSYEFPAADDAEEGSEGMLSLLAQNALQISEASCCWEILKGDFFNKAASSSPRKRTRRSKPKHDEDDEPELVGPVGENAWSLLEWLIILWEKDQLNVDAGEPQHSRLLLNQIKPDRGDKVTRWDFNGATEVVIYAVSQKRPEHRRMGIRLLALLIHLSMTVFLDLQMLLNVLYQRFSSSPDLVTEIMPNLSSEVPSITRFKLAIAQRCLNTDTTGKLRRPAARPRAVGKSRTESKMTVDAAAEGAAGPPTIARKLAPPAMKDVLSIVAANTNTQEHTMHLKFEFLNCFALIQGRLPEDLQDEQWRTAEGKEEFAQVASRVFVNSPDYFEMLMLA</sequence>
<keyword evidence="3" id="KW-1185">Reference proteome</keyword>
<organism evidence="2 3">
    <name type="scientific">Cylindrobasidium torrendii FP15055 ss-10</name>
    <dbReference type="NCBI Taxonomy" id="1314674"/>
    <lineage>
        <taxon>Eukaryota</taxon>
        <taxon>Fungi</taxon>
        <taxon>Dikarya</taxon>
        <taxon>Basidiomycota</taxon>
        <taxon>Agaricomycotina</taxon>
        <taxon>Agaricomycetes</taxon>
        <taxon>Agaricomycetidae</taxon>
        <taxon>Agaricales</taxon>
        <taxon>Marasmiineae</taxon>
        <taxon>Physalacriaceae</taxon>
        <taxon>Cylindrobasidium</taxon>
    </lineage>
</organism>
<dbReference type="OrthoDB" id="2337158at2759"/>
<accession>A0A0D7BRE7</accession>
<name>A0A0D7BRE7_9AGAR</name>
<dbReference type="EMBL" id="KN880438">
    <property type="protein sequence ID" value="KIY73133.1"/>
    <property type="molecule type" value="Genomic_DNA"/>
</dbReference>